<dbReference type="SUPFAM" id="SSF53335">
    <property type="entry name" value="S-adenosyl-L-methionine-dependent methyltransferases"/>
    <property type="match status" value="1"/>
</dbReference>
<dbReference type="InterPro" id="IPR029063">
    <property type="entry name" value="SAM-dependent_MTases_sf"/>
</dbReference>
<dbReference type="Pfam" id="PF13578">
    <property type="entry name" value="Methyltransf_24"/>
    <property type="match status" value="1"/>
</dbReference>
<dbReference type="AlphaFoldDB" id="A0A6J6P5M0"/>
<gene>
    <name evidence="1" type="ORF">UFOPK2576_00607</name>
</gene>
<proteinExistence type="predicted"/>
<dbReference type="EMBL" id="CAEZXQ010000083">
    <property type="protein sequence ID" value="CAB4694631.1"/>
    <property type="molecule type" value="Genomic_DNA"/>
</dbReference>
<accession>A0A6J6P5M0</accession>
<organism evidence="1">
    <name type="scientific">freshwater metagenome</name>
    <dbReference type="NCBI Taxonomy" id="449393"/>
    <lineage>
        <taxon>unclassified sequences</taxon>
        <taxon>metagenomes</taxon>
        <taxon>ecological metagenomes</taxon>
    </lineage>
</organism>
<evidence type="ECO:0000313" key="1">
    <source>
        <dbReference type="EMBL" id="CAB4694631.1"/>
    </source>
</evidence>
<reference evidence="1" key="1">
    <citation type="submission" date="2020-05" db="EMBL/GenBank/DDBJ databases">
        <authorList>
            <person name="Chiriac C."/>
            <person name="Salcher M."/>
            <person name="Ghai R."/>
            <person name="Kavagutti S V."/>
        </authorList>
    </citation>
    <scope>NUCLEOTIDE SEQUENCE</scope>
</reference>
<name>A0A6J6P5M0_9ZZZZ</name>
<protein>
    <submittedName>
        <fullName evidence="1">Unannotated protein</fullName>
    </submittedName>
</protein>
<sequence length="228" mass="25906">MKLGRKSSKSFEINTDLSGIKEITNKFGDVKYMKEEQALVLHEIINKYDLVDLLELGFFQGKSSIYMGAIMKARGKGHLTTIDLEVARTKSPNIIQLIEQTGYKDLITPIFAHRSYTWELAQMIKKSRKPLFDFCYLDGGHTFDVTALGVSLLSILMKPGGILILDDLNWSIAKSPHCKEHPEQAEIYSADEQSAMGVRMVWEEVLPKFGFKQIKEIKEFSWGVAQKL</sequence>
<dbReference type="Gene3D" id="3.40.50.150">
    <property type="entry name" value="Vaccinia Virus protein VP39"/>
    <property type="match status" value="1"/>
</dbReference>